<evidence type="ECO:0000313" key="2">
    <source>
        <dbReference type="EMBL" id="ALF34990.1"/>
    </source>
</evidence>
<dbReference type="EMBL" id="KT072769">
    <property type="protein sequence ID" value="ALF34990.1"/>
    <property type="molecule type" value="Genomic_DNA"/>
</dbReference>
<name>A0A0N9DY53_VIBAL</name>
<dbReference type="RefSeq" id="WP_064377392.1">
    <property type="nucleotide sequence ID" value="NZ_JABCMA010000052.1"/>
</dbReference>
<evidence type="ECO:0000313" key="4">
    <source>
        <dbReference type="Proteomes" id="UP000565155"/>
    </source>
</evidence>
<evidence type="ECO:0000313" key="1">
    <source>
        <dbReference type="EMBL" id="ALF34873.1"/>
    </source>
</evidence>
<reference evidence="3 4" key="2">
    <citation type="submission" date="2020-04" db="EMBL/GenBank/DDBJ databases">
        <title>Whole-genome sequencing of Vibrio spp. from China reveals different genetic environments of blaCTX-M-14 among diverse lineages.</title>
        <authorList>
            <person name="Zheng Z."/>
            <person name="Ye L."/>
            <person name="Chen S."/>
        </authorList>
    </citation>
    <scope>NUCLEOTIDE SEQUENCE [LARGE SCALE GENOMIC DNA]</scope>
    <source>
        <strain evidence="3 4">Vb1636</strain>
    </source>
</reference>
<dbReference type="EMBL" id="JABCMA010000052">
    <property type="protein sequence ID" value="NMR76529.1"/>
    <property type="molecule type" value="Genomic_DNA"/>
</dbReference>
<evidence type="ECO:0000313" key="3">
    <source>
        <dbReference type="EMBL" id="NMR76529.1"/>
    </source>
</evidence>
<dbReference type="Proteomes" id="UP000565155">
    <property type="component" value="Unassembled WGS sequence"/>
</dbReference>
<dbReference type="EMBL" id="KT072768">
    <property type="protein sequence ID" value="ALF34873.1"/>
    <property type="molecule type" value="Genomic_DNA"/>
</dbReference>
<sequence>MKNPTLSVLLLSTALVGCSSGLPDKPGPAIDVYPVHSSLSLQTDAKQVTQAQHSLEQFLVQQHHQLTTQNSVLYWSTKAGERFALKAEKQLCKLGVAPESVRVEKMPAGFGQHFDFKIEIVAHRVVVPLCDAVNISQFSQESNGCVSESLRWQSMVNPQKMLTNHPIASPEMAVGE</sequence>
<dbReference type="AlphaFoldDB" id="A0A0N9DY53"/>
<accession>A0A0N9DY53</accession>
<protein>
    <recommendedName>
        <fullName evidence="5">Lipoprotein</fullName>
    </recommendedName>
</protein>
<reference evidence="1" key="1">
    <citation type="journal article" date="2016" name="BMC Microbiol.">
        <title>Comparative genomic analysis of six new-found integrative conjugative elements (ICEs) in Vibrio alginolyticus.</title>
        <authorList>
            <person name="Luo P."/>
            <person name="He X."/>
            <person name="Wang Y."/>
            <person name="Liu Q."/>
            <person name="Hu C."/>
        </authorList>
    </citation>
    <scope>NUCLEOTIDE SEQUENCE</scope>
    <source>
        <strain evidence="1">E0601</strain>
        <strain evidence="2">HN492</strain>
    </source>
</reference>
<organism evidence="1">
    <name type="scientific">Vibrio alginolyticus</name>
    <dbReference type="NCBI Taxonomy" id="663"/>
    <lineage>
        <taxon>Bacteria</taxon>
        <taxon>Pseudomonadati</taxon>
        <taxon>Pseudomonadota</taxon>
        <taxon>Gammaproteobacteria</taxon>
        <taxon>Vibrionales</taxon>
        <taxon>Vibrionaceae</taxon>
        <taxon>Vibrio</taxon>
    </lineage>
</organism>
<gene>
    <name evidence="3" type="ORF">HKB35_23265</name>
    <name evidence="1" type="ORF">ICEValE0601_021</name>
    <name evidence="2" type="ORF">ICEValHN492_021</name>
</gene>
<proteinExistence type="predicted"/>
<dbReference type="PROSITE" id="PS51257">
    <property type="entry name" value="PROKAR_LIPOPROTEIN"/>
    <property type="match status" value="1"/>
</dbReference>
<evidence type="ECO:0008006" key="5">
    <source>
        <dbReference type="Google" id="ProtNLM"/>
    </source>
</evidence>